<dbReference type="GO" id="GO:0043546">
    <property type="term" value="F:molybdopterin cofactor binding"/>
    <property type="evidence" value="ECO:0007669"/>
    <property type="project" value="InterPro"/>
</dbReference>
<evidence type="ECO:0000313" key="10">
    <source>
        <dbReference type="Proteomes" id="UP000183639"/>
    </source>
</evidence>
<dbReference type="InterPro" id="IPR050612">
    <property type="entry name" value="Prok_Mopterin_Oxidored"/>
</dbReference>
<keyword evidence="3" id="KW-0500">Molybdenum</keyword>
<keyword evidence="7" id="KW-0411">Iron-sulfur</keyword>
<dbReference type="InterPro" id="IPR006656">
    <property type="entry name" value="Mopterin_OxRdtase"/>
</dbReference>
<evidence type="ECO:0000256" key="6">
    <source>
        <dbReference type="ARBA" id="ARBA00023004"/>
    </source>
</evidence>
<evidence type="ECO:0000256" key="7">
    <source>
        <dbReference type="ARBA" id="ARBA00023014"/>
    </source>
</evidence>
<dbReference type="Gene3D" id="3.40.228.10">
    <property type="entry name" value="Dimethylsulfoxide Reductase, domain 2"/>
    <property type="match status" value="1"/>
</dbReference>
<evidence type="ECO:0000256" key="2">
    <source>
        <dbReference type="ARBA" id="ARBA00010312"/>
    </source>
</evidence>
<dbReference type="Gene3D" id="3.30.2070.10">
    <property type="entry name" value="Formate dehydrogenase/DMSO reductase"/>
    <property type="match status" value="1"/>
</dbReference>
<dbReference type="AlphaFoldDB" id="A0A1I3EJN1"/>
<reference evidence="9 10" key="1">
    <citation type="submission" date="2016-10" db="EMBL/GenBank/DDBJ databases">
        <authorList>
            <person name="de Groot N.N."/>
        </authorList>
    </citation>
    <scope>NUCLEOTIDE SEQUENCE [LARGE SCALE GENOMIC DNA]</scope>
    <source>
        <strain evidence="9 10">Z108</strain>
    </source>
</reference>
<comment type="cofactor">
    <cofactor evidence="1">
        <name>Mo-bis(molybdopterin guanine dinucleotide)</name>
        <dbReference type="ChEBI" id="CHEBI:60539"/>
    </cofactor>
</comment>
<name>A0A1I3EJN1_SELRU</name>
<evidence type="ECO:0000256" key="4">
    <source>
        <dbReference type="ARBA" id="ARBA00022723"/>
    </source>
</evidence>
<evidence type="ECO:0000256" key="3">
    <source>
        <dbReference type="ARBA" id="ARBA00022505"/>
    </source>
</evidence>
<keyword evidence="6" id="KW-0408">Iron</keyword>
<comment type="similarity">
    <text evidence="2">Belongs to the prokaryotic molybdopterin-containing oxidoreductase family.</text>
</comment>
<evidence type="ECO:0000256" key="1">
    <source>
        <dbReference type="ARBA" id="ARBA00001942"/>
    </source>
</evidence>
<dbReference type="InterPro" id="IPR009010">
    <property type="entry name" value="Asp_de-COase-like_dom_sf"/>
</dbReference>
<dbReference type="SMART" id="SM00926">
    <property type="entry name" value="Molybdop_Fe4S4"/>
    <property type="match status" value="1"/>
</dbReference>
<gene>
    <name evidence="9" type="ORF">SAMN04487861_11085</name>
</gene>
<dbReference type="EMBL" id="FOQK01000010">
    <property type="protein sequence ID" value="SFH99179.1"/>
    <property type="molecule type" value="Genomic_DNA"/>
</dbReference>
<dbReference type="GO" id="GO:0046872">
    <property type="term" value="F:metal ion binding"/>
    <property type="evidence" value="ECO:0007669"/>
    <property type="project" value="UniProtKB-KW"/>
</dbReference>
<dbReference type="PROSITE" id="PS00490">
    <property type="entry name" value="MOLYBDOPTERIN_PROK_2"/>
    <property type="match status" value="1"/>
</dbReference>
<dbReference type="PANTHER" id="PTHR43742">
    <property type="entry name" value="TRIMETHYLAMINE-N-OXIDE REDUCTASE"/>
    <property type="match status" value="1"/>
</dbReference>
<evidence type="ECO:0000313" key="9">
    <source>
        <dbReference type="EMBL" id="SFH99179.1"/>
    </source>
</evidence>
<dbReference type="RefSeq" id="WP_075443293.1">
    <property type="nucleotide sequence ID" value="NZ_FOQK01000010.1"/>
</dbReference>
<dbReference type="Gene3D" id="3.40.50.740">
    <property type="match status" value="1"/>
</dbReference>
<evidence type="ECO:0000259" key="8">
    <source>
        <dbReference type="SMART" id="SM00926"/>
    </source>
</evidence>
<dbReference type="OrthoDB" id="219031at2"/>
<organism evidence="9 10">
    <name type="scientific">Selenomonas ruminantium</name>
    <dbReference type="NCBI Taxonomy" id="971"/>
    <lineage>
        <taxon>Bacteria</taxon>
        <taxon>Bacillati</taxon>
        <taxon>Bacillota</taxon>
        <taxon>Negativicutes</taxon>
        <taxon>Selenomonadales</taxon>
        <taxon>Selenomonadaceae</taxon>
        <taxon>Selenomonas</taxon>
    </lineage>
</organism>
<dbReference type="GO" id="GO:0051536">
    <property type="term" value="F:iron-sulfur cluster binding"/>
    <property type="evidence" value="ECO:0007669"/>
    <property type="project" value="UniProtKB-KW"/>
</dbReference>
<accession>A0A1I3EJN1</accession>
<dbReference type="Gene3D" id="2.40.40.20">
    <property type="match status" value="1"/>
</dbReference>
<protein>
    <submittedName>
        <fullName evidence="9">Anaerobic selenocysteine-containing dehydrogenase</fullName>
    </submittedName>
</protein>
<keyword evidence="5" id="KW-0560">Oxidoreductase</keyword>
<feature type="domain" description="4Fe-4S Mo/W bis-MGD-type" evidence="8">
    <location>
        <begin position="7"/>
        <end position="62"/>
    </location>
</feature>
<dbReference type="InterPro" id="IPR006963">
    <property type="entry name" value="Mopterin_OxRdtase_4Fe-4S_dom"/>
</dbReference>
<dbReference type="SUPFAM" id="SSF50692">
    <property type="entry name" value="ADC-like"/>
    <property type="match status" value="1"/>
</dbReference>
<evidence type="ECO:0000256" key="5">
    <source>
        <dbReference type="ARBA" id="ARBA00023002"/>
    </source>
</evidence>
<dbReference type="GO" id="GO:0016491">
    <property type="term" value="F:oxidoreductase activity"/>
    <property type="evidence" value="ECO:0007669"/>
    <property type="project" value="UniProtKB-KW"/>
</dbReference>
<dbReference type="InterPro" id="IPR006655">
    <property type="entry name" value="Mopterin_OxRdtase_prok_CS"/>
</dbReference>
<dbReference type="Gene3D" id="2.20.25.90">
    <property type="entry name" value="ADC-like domains"/>
    <property type="match status" value="1"/>
</dbReference>
<sequence>MHNEDGYQVTHHTCPRNCYDSCPMLAYTRGGRIEKLTGDGSTDPAFSQLCSKASRILGTVDHPQRLLFPLHQAGRGTGRWQRISWDTAIDIIAHKILELKERYGSTLPLCLNKYSGNFGLLHYACEGMFNSLGPTTQTTGTPCFSSGIDAQKLDFGGNVTSAMHELIHSQLIILWGVNPAWTSIHSLPALYTARDHGAKIVVIDPVYTETARKADYYIQTRPGSDAALVLLLLKKLAARGALKADDPRILGAASLLRKIRRLDAKALYAAIDQDEATIEMLTDLIATHNPMHIWCGFGMQRHIQGGLTIRLIDALSMLTGNIGIAGGGVNFADREGVDFPYATKHARKDTRYININQFAQRLSSLQEPPVRLLWVACRNLIGQDVAPHKLRACWQDLELVVVADKFLTQTAEMADIVLPVTTEFESLDVYTGYFQHWLGVNEPAIAPRGETKSDLEIARLLTRRLNELAPGTSDFPAGQTDEEFLDAEFTPAVCEQLGINGWRDLCEGAIKVRASSIAWEGGHFATDDGKFHCCDLPENIELLLPTPAYPFHFITPHAQQNINGQIHTQLHELPEYPRVYIHPAAAQKRRLSEGQPVILWNEYGKVTATIHYDEHLPPDVLLSYQGSSRQGRLNALNGGRATDLGTLSTGAPGVALYDVFVNIRAK</sequence>
<proteinExistence type="inferred from homology"/>
<keyword evidence="4" id="KW-0479">Metal-binding</keyword>
<dbReference type="InterPro" id="IPR006657">
    <property type="entry name" value="MoPterin_dinucl-bd_dom"/>
</dbReference>
<dbReference type="Pfam" id="PF00384">
    <property type="entry name" value="Molybdopterin"/>
    <property type="match status" value="1"/>
</dbReference>
<dbReference type="SUPFAM" id="SSF53706">
    <property type="entry name" value="Formate dehydrogenase/DMSO reductase, domains 1-3"/>
    <property type="match status" value="1"/>
</dbReference>
<dbReference type="Pfam" id="PF01568">
    <property type="entry name" value="Molydop_binding"/>
    <property type="match status" value="1"/>
</dbReference>
<dbReference type="Pfam" id="PF04879">
    <property type="entry name" value="Molybdop_Fe4S4"/>
    <property type="match status" value="1"/>
</dbReference>
<dbReference type="PANTHER" id="PTHR43742:SF6">
    <property type="entry name" value="OXIDOREDUCTASE YYAE-RELATED"/>
    <property type="match status" value="1"/>
</dbReference>
<dbReference type="Proteomes" id="UP000183639">
    <property type="component" value="Unassembled WGS sequence"/>
</dbReference>